<gene>
    <name evidence="4" type="ORF">PECUL_23A007265</name>
</gene>
<protein>
    <submittedName>
        <fullName evidence="4">Kelch 6</fullName>
    </submittedName>
</protein>
<dbReference type="Proteomes" id="UP001295444">
    <property type="component" value="Chromosome 02"/>
</dbReference>
<keyword evidence="5" id="KW-1185">Reference proteome</keyword>
<dbReference type="Gene3D" id="3.30.710.10">
    <property type="entry name" value="Potassium Channel Kv1.1, Chain A"/>
    <property type="match status" value="1"/>
</dbReference>
<dbReference type="SUPFAM" id="SSF54695">
    <property type="entry name" value="POZ domain"/>
    <property type="match status" value="1"/>
</dbReference>
<dbReference type="EMBL" id="OW240913">
    <property type="protein sequence ID" value="CAH2246641.1"/>
    <property type="molecule type" value="Genomic_DNA"/>
</dbReference>
<evidence type="ECO:0000256" key="1">
    <source>
        <dbReference type="ARBA" id="ARBA00022441"/>
    </source>
</evidence>
<evidence type="ECO:0000313" key="4">
    <source>
        <dbReference type="EMBL" id="CAH2246641.1"/>
    </source>
</evidence>
<dbReference type="PROSITE" id="PS50097">
    <property type="entry name" value="BTB"/>
    <property type="match status" value="1"/>
</dbReference>
<evidence type="ECO:0000256" key="2">
    <source>
        <dbReference type="ARBA" id="ARBA00022737"/>
    </source>
</evidence>
<dbReference type="SMART" id="SM00225">
    <property type="entry name" value="BTB"/>
    <property type="match status" value="1"/>
</dbReference>
<dbReference type="AlphaFoldDB" id="A0AAD1RAF2"/>
<organism evidence="4 5">
    <name type="scientific">Pelobates cultripes</name>
    <name type="common">Western spadefoot toad</name>
    <dbReference type="NCBI Taxonomy" id="61616"/>
    <lineage>
        <taxon>Eukaryota</taxon>
        <taxon>Metazoa</taxon>
        <taxon>Chordata</taxon>
        <taxon>Craniata</taxon>
        <taxon>Vertebrata</taxon>
        <taxon>Euteleostomi</taxon>
        <taxon>Amphibia</taxon>
        <taxon>Batrachia</taxon>
        <taxon>Anura</taxon>
        <taxon>Pelobatoidea</taxon>
        <taxon>Pelobatidae</taxon>
        <taxon>Pelobates</taxon>
    </lineage>
</organism>
<sequence>MEEPVEKNSDDFIISLNSECPKELGELLESSSEDNRRFDDAGFTLALQNGLENLRLENSLTDVALCIGNKVFPCHRVVLAAASNYFRAMFCNELKEKYEEEIVIQGVEADTMEIILNYTYTSKIVITKQNVQKILEAASLFQDKFEKQHMHTGSTASDISDIGTHPQPTGAAYVRLGLAVKGP</sequence>
<evidence type="ECO:0000313" key="5">
    <source>
        <dbReference type="Proteomes" id="UP001295444"/>
    </source>
</evidence>
<evidence type="ECO:0000259" key="3">
    <source>
        <dbReference type="PROSITE" id="PS50097"/>
    </source>
</evidence>
<dbReference type="InterPro" id="IPR000210">
    <property type="entry name" value="BTB/POZ_dom"/>
</dbReference>
<dbReference type="InterPro" id="IPR011333">
    <property type="entry name" value="SKP1/BTB/POZ_sf"/>
</dbReference>
<dbReference type="Pfam" id="PF00651">
    <property type="entry name" value="BTB"/>
    <property type="match status" value="1"/>
</dbReference>
<dbReference type="PANTHER" id="PTHR24412:SF428">
    <property type="entry name" value="KELCH-LIKE PROTEIN 6"/>
    <property type="match status" value="1"/>
</dbReference>
<name>A0AAD1RAF2_PELCU</name>
<proteinExistence type="predicted"/>
<accession>A0AAD1RAF2</accession>
<reference evidence="4" key="1">
    <citation type="submission" date="2022-03" db="EMBL/GenBank/DDBJ databases">
        <authorList>
            <person name="Alioto T."/>
            <person name="Alioto T."/>
            <person name="Gomez Garrido J."/>
        </authorList>
    </citation>
    <scope>NUCLEOTIDE SEQUENCE</scope>
</reference>
<feature type="domain" description="BTB" evidence="3">
    <location>
        <begin position="61"/>
        <end position="128"/>
    </location>
</feature>
<keyword evidence="1" id="KW-0880">Kelch repeat</keyword>
<keyword evidence="2" id="KW-0677">Repeat</keyword>
<dbReference type="PANTHER" id="PTHR24412">
    <property type="entry name" value="KELCH PROTEIN"/>
    <property type="match status" value="1"/>
</dbReference>